<name>A0A0T9N092_YERIN</name>
<gene>
    <name evidence="2" type="ORF">ERS008530_04332</name>
</gene>
<keyword evidence="1" id="KW-0812">Transmembrane</keyword>
<sequence>MGNKTLKWIVVAIVVFGVVKISGYVGGYFAQQELKDRETSLNASLDEEIAKANTNLPQDILKGRIALISVIREGKIIYQNYTLTIGGEEASTLKDNTKKSQVVESLEADILPSFCNISGKKEVFASGYFYRFKYFTPDGELLFIVTADKDSCSKYQKA</sequence>
<accession>A0A0T9N092</accession>
<protein>
    <submittedName>
        <fullName evidence="2">Uncharacterized protein</fullName>
    </submittedName>
</protein>
<dbReference type="AlphaFoldDB" id="A0A0T9N092"/>
<feature type="transmembrane region" description="Helical" evidence="1">
    <location>
        <begin position="6"/>
        <end position="30"/>
    </location>
</feature>
<keyword evidence="1" id="KW-0472">Membrane</keyword>
<proteinExistence type="predicted"/>
<dbReference type="Proteomes" id="UP000038750">
    <property type="component" value="Unassembled WGS sequence"/>
</dbReference>
<evidence type="ECO:0000313" key="2">
    <source>
        <dbReference type="EMBL" id="CNG65802.1"/>
    </source>
</evidence>
<reference evidence="2 3" key="1">
    <citation type="submission" date="2015-03" db="EMBL/GenBank/DDBJ databases">
        <authorList>
            <person name="Murphy D."/>
        </authorList>
    </citation>
    <scope>NUCLEOTIDE SEQUENCE [LARGE SCALE GENOMIC DNA]</scope>
    <source>
        <strain evidence="2 3">BR165/97</strain>
    </source>
</reference>
<evidence type="ECO:0000313" key="3">
    <source>
        <dbReference type="Proteomes" id="UP000038750"/>
    </source>
</evidence>
<dbReference type="EMBL" id="CPZJ01000025">
    <property type="protein sequence ID" value="CNG65802.1"/>
    <property type="molecule type" value="Genomic_DNA"/>
</dbReference>
<organism evidence="2 3">
    <name type="scientific">Yersinia intermedia</name>
    <dbReference type="NCBI Taxonomy" id="631"/>
    <lineage>
        <taxon>Bacteria</taxon>
        <taxon>Pseudomonadati</taxon>
        <taxon>Pseudomonadota</taxon>
        <taxon>Gammaproteobacteria</taxon>
        <taxon>Enterobacterales</taxon>
        <taxon>Yersiniaceae</taxon>
        <taxon>Yersinia</taxon>
    </lineage>
</organism>
<evidence type="ECO:0000256" key="1">
    <source>
        <dbReference type="SAM" id="Phobius"/>
    </source>
</evidence>
<keyword evidence="1" id="KW-1133">Transmembrane helix</keyword>
<dbReference type="RefSeq" id="WP_050074685.1">
    <property type="nucleotide sequence ID" value="NZ_CPZJ01000025.1"/>
</dbReference>